<evidence type="ECO:0000256" key="7">
    <source>
        <dbReference type="ARBA" id="ARBA00022763"/>
    </source>
</evidence>
<keyword evidence="6" id="KW-0479">Metal-binding</keyword>
<organism evidence="14 15">
    <name type="scientific">Anaerobaca lacustris</name>
    <dbReference type="NCBI Taxonomy" id="3044600"/>
    <lineage>
        <taxon>Bacteria</taxon>
        <taxon>Pseudomonadati</taxon>
        <taxon>Planctomycetota</taxon>
        <taxon>Phycisphaerae</taxon>
        <taxon>Sedimentisphaerales</taxon>
        <taxon>Anaerobacaceae</taxon>
        <taxon>Anaerobaca</taxon>
    </lineage>
</organism>
<dbReference type="SMART" id="SM00986">
    <property type="entry name" value="UDG"/>
    <property type="match status" value="1"/>
</dbReference>
<dbReference type="GO" id="GO:0004844">
    <property type="term" value="F:uracil DNA N-glycosylase activity"/>
    <property type="evidence" value="ECO:0007669"/>
    <property type="project" value="UniProtKB-EC"/>
</dbReference>
<name>A0AAW6U2J2_9BACT</name>
<keyword evidence="5" id="KW-0004">4Fe-4S</keyword>
<proteinExistence type="inferred from homology"/>
<keyword evidence="9" id="KW-0408">Iron</keyword>
<feature type="domain" description="Uracil-DNA glycosylase-like" evidence="13">
    <location>
        <begin position="83"/>
        <end position="237"/>
    </location>
</feature>
<dbReference type="InterPro" id="IPR005122">
    <property type="entry name" value="Uracil-DNA_glycosylase-like"/>
</dbReference>
<reference evidence="14" key="1">
    <citation type="submission" date="2023-05" db="EMBL/GenBank/DDBJ databases">
        <title>Anaerotaeda fermentans gen. nov., sp. nov., a novel anaerobic planctomycete of the new family within the order Sedimentisphaerales isolated from Taman Peninsula, Russia.</title>
        <authorList>
            <person name="Khomyakova M.A."/>
            <person name="Merkel A.Y."/>
            <person name="Slobodkin A.I."/>
        </authorList>
    </citation>
    <scope>NUCLEOTIDE SEQUENCE</scope>
    <source>
        <strain evidence="14">M17dextr</strain>
    </source>
</reference>
<dbReference type="EC" id="3.2.2.27" evidence="3"/>
<evidence type="ECO:0000259" key="13">
    <source>
        <dbReference type="SMART" id="SM00986"/>
    </source>
</evidence>
<gene>
    <name evidence="14" type="ORF">QJ522_13930</name>
</gene>
<comment type="similarity">
    <text evidence="2">Belongs to the uracil-DNA glycosylase (UDG) superfamily. Type 4 (UDGa) family.</text>
</comment>
<keyword evidence="8 14" id="KW-0378">Hydrolase</keyword>
<evidence type="ECO:0000256" key="1">
    <source>
        <dbReference type="ARBA" id="ARBA00001400"/>
    </source>
</evidence>
<evidence type="ECO:0000313" key="14">
    <source>
        <dbReference type="EMBL" id="MDI6450154.1"/>
    </source>
</evidence>
<dbReference type="AlphaFoldDB" id="A0AAW6U2J2"/>
<dbReference type="InterPro" id="IPR051536">
    <property type="entry name" value="UDG_Type-4/5"/>
</dbReference>
<evidence type="ECO:0000256" key="3">
    <source>
        <dbReference type="ARBA" id="ARBA00012030"/>
    </source>
</evidence>
<keyword evidence="11" id="KW-0234">DNA repair</keyword>
<dbReference type="SUPFAM" id="SSF52141">
    <property type="entry name" value="Uracil-DNA glycosylase-like"/>
    <property type="match status" value="1"/>
</dbReference>
<dbReference type="PANTHER" id="PTHR33693">
    <property type="entry name" value="TYPE-5 URACIL-DNA GLYCOSYLASE"/>
    <property type="match status" value="1"/>
</dbReference>
<keyword evidence="15" id="KW-1185">Reference proteome</keyword>
<dbReference type="GO" id="GO:0046872">
    <property type="term" value="F:metal ion binding"/>
    <property type="evidence" value="ECO:0007669"/>
    <property type="project" value="UniProtKB-KW"/>
</dbReference>
<dbReference type="GO" id="GO:0051539">
    <property type="term" value="F:4 iron, 4 sulfur cluster binding"/>
    <property type="evidence" value="ECO:0007669"/>
    <property type="project" value="UniProtKB-KW"/>
</dbReference>
<evidence type="ECO:0000256" key="2">
    <source>
        <dbReference type="ARBA" id="ARBA00006521"/>
    </source>
</evidence>
<evidence type="ECO:0000256" key="12">
    <source>
        <dbReference type="SAM" id="MobiDB-lite"/>
    </source>
</evidence>
<comment type="caution">
    <text evidence="14">The sequence shown here is derived from an EMBL/GenBank/DDBJ whole genome shotgun (WGS) entry which is preliminary data.</text>
</comment>
<keyword evidence="14" id="KW-0326">Glycosidase</keyword>
<evidence type="ECO:0000313" key="15">
    <source>
        <dbReference type="Proteomes" id="UP001431776"/>
    </source>
</evidence>
<dbReference type="GO" id="GO:0006281">
    <property type="term" value="P:DNA repair"/>
    <property type="evidence" value="ECO:0007669"/>
    <property type="project" value="UniProtKB-KW"/>
</dbReference>
<keyword evidence="10" id="KW-0411">Iron-sulfur</keyword>
<dbReference type="RefSeq" id="WP_349245563.1">
    <property type="nucleotide sequence ID" value="NZ_JASCXX010000017.1"/>
</dbReference>
<sequence>MSRQVDTEKVVRQHLDMEGFFAGYVIRSAKSHPSVEPLRGESNEKPPSGSKAGNAAEDLEAIAGEVRQCCKCGLGSTRTHAVPGEGSPTARIMFVGEAPGADEDAQGRPFVGRAGQLLDKIIAACGLKREDVFIGNILKCRPPGNRDPREEEIFNCLPYLQRQIETIGPEVIIALGAHAARTLLETDKPIGQLRGHFHEYSVGIGRPPIKLMATYHPAYILRNYTPETRGRVWEDMKKVLVELGLPVPERGKG</sequence>
<dbReference type="InterPro" id="IPR005273">
    <property type="entry name" value="Ura-DNA_glyco_family4"/>
</dbReference>
<dbReference type="Gene3D" id="3.40.470.10">
    <property type="entry name" value="Uracil-DNA glycosylase-like domain"/>
    <property type="match status" value="1"/>
</dbReference>
<evidence type="ECO:0000256" key="8">
    <source>
        <dbReference type="ARBA" id="ARBA00022801"/>
    </source>
</evidence>
<evidence type="ECO:0000256" key="10">
    <source>
        <dbReference type="ARBA" id="ARBA00023014"/>
    </source>
</evidence>
<evidence type="ECO:0000256" key="4">
    <source>
        <dbReference type="ARBA" id="ARBA00019403"/>
    </source>
</evidence>
<dbReference type="Pfam" id="PF03167">
    <property type="entry name" value="UDG"/>
    <property type="match status" value="1"/>
</dbReference>
<comment type="catalytic activity">
    <reaction evidence="1">
        <text>Hydrolyzes single-stranded DNA or mismatched double-stranded DNA and polynucleotides, releasing free uracil.</text>
        <dbReference type="EC" id="3.2.2.27"/>
    </reaction>
</comment>
<evidence type="ECO:0000256" key="9">
    <source>
        <dbReference type="ARBA" id="ARBA00023004"/>
    </source>
</evidence>
<dbReference type="InterPro" id="IPR036895">
    <property type="entry name" value="Uracil-DNA_glycosylase-like_sf"/>
</dbReference>
<dbReference type="Proteomes" id="UP001431776">
    <property type="component" value="Unassembled WGS sequence"/>
</dbReference>
<dbReference type="CDD" id="cd10030">
    <property type="entry name" value="UDG-F4_TTUDGA_SPO1dp_like"/>
    <property type="match status" value="1"/>
</dbReference>
<feature type="region of interest" description="Disordered" evidence="12">
    <location>
        <begin position="32"/>
        <end position="53"/>
    </location>
</feature>
<evidence type="ECO:0000256" key="6">
    <source>
        <dbReference type="ARBA" id="ARBA00022723"/>
    </source>
</evidence>
<evidence type="ECO:0000256" key="5">
    <source>
        <dbReference type="ARBA" id="ARBA00022485"/>
    </source>
</evidence>
<dbReference type="PANTHER" id="PTHR33693:SF1">
    <property type="entry name" value="TYPE-4 URACIL-DNA GLYCOSYLASE"/>
    <property type="match status" value="1"/>
</dbReference>
<accession>A0AAW6U2J2</accession>
<dbReference type="EMBL" id="JASCXX010000017">
    <property type="protein sequence ID" value="MDI6450154.1"/>
    <property type="molecule type" value="Genomic_DNA"/>
</dbReference>
<keyword evidence="7" id="KW-0227">DNA damage</keyword>
<dbReference type="SMART" id="SM00987">
    <property type="entry name" value="UreE_C"/>
    <property type="match status" value="1"/>
</dbReference>
<evidence type="ECO:0000256" key="11">
    <source>
        <dbReference type="ARBA" id="ARBA00023204"/>
    </source>
</evidence>
<protein>
    <recommendedName>
        <fullName evidence="4">Type-4 uracil-DNA glycosylase</fullName>
        <ecNumber evidence="3">3.2.2.27</ecNumber>
    </recommendedName>
</protein>
<dbReference type="NCBIfam" id="TIGR00758">
    <property type="entry name" value="UDG_fam4"/>
    <property type="match status" value="1"/>
</dbReference>